<feature type="non-terminal residue" evidence="1">
    <location>
        <position position="49"/>
    </location>
</feature>
<evidence type="ECO:0000313" key="1">
    <source>
        <dbReference type="EMBL" id="CEK97173.1"/>
    </source>
</evidence>
<accession>A0A0B7BVY3</accession>
<sequence length="49" mass="5496">MAEGVRKLLARNIEVRDGEHGSVLGIPVKDGYGRSMTERFCCFIVHKYG</sequence>
<organism evidence="1">
    <name type="scientific">Arion vulgaris</name>
    <dbReference type="NCBI Taxonomy" id="1028688"/>
    <lineage>
        <taxon>Eukaryota</taxon>
        <taxon>Metazoa</taxon>
        <taxon>Spiralia</taxon>
        <taxon>Lophotrochozoa</taxon>
        <taxon>Mollusca</taxon>
        <taxon>Gastropoda</taxon>
        <taxon>Heterobranchia</taxon>
        <taxon>Euthyneura</taxon>
        <taxon>Panpulmonata</taxon>
        <taxon>Eupulmonata</taxon>
        <taxon>Stylommatophora</taxon>
        <taxon>Helicina</taxon>
        <taxon>Arionoidea</taxon>
        <taxon>Arionidae</taxon>
        <taxon>Arion</taxon>
    </lineage>
</organism>
<dbReference type="AlphaFoldDB" id="A0A0B7BVY3"/>
<proteinExistence type="predicted"/>
<reference evidence="1" key="1">
    <citation type="submission" date="2014-12" db="EMBL/GenBank/DDBJ databases">
        <title>Insight into the proteome of Arion vulgaris.</title>
        <authorList>
            <person name="Aradska J."/>
            <person name="Bulat T."/>
            <person name="Smidak R."/>
            <person name="Sarate P."/>
            <person name="Gangsoo J."/>
            <person name="Sialana F."/>
            <person name="Bilban M."/>
            <person name="Lubec G."/>
        </authorList>
    </citation>
    <scope>NUCLEOTIDE SEQUENCE</scope>
    <source>
        <tissue evidence="1">Skin</tissue>
    </source>
</reference>
<gene>
    <name evidence="1" type="primary">ORF214929</name>
</gene>
<name>A0A0B7BVY3_9EUPU</name>
<dbReference type="EMBL" id="HACG01050308">
    <property type="protein sequence ID" value="CEK97173.1"/>
    <property type="molecule type" value="Transcribed_RNA"/>
</dbReference>
<protein>
    <submittedName>
        <fullName evidence="1">Uncharacterized protein</fullName>
    </submittedName>
</protein>